<organism evidence="11 12">
    <name type="scientific">Rhodococcus chondri</name>
    <dbReference type="NCBI Taxonomy" id="3065941"/>
    <lineage>
        <taxon>Bacteria</taxon>
        <taxon>Bacillati</taxon>
        <taxon>Actinomycetota</taxon>
        <taxon>Actinomycetes</taxon>
        <taxon>Mycobacteriales</taxon>
        <taxon>Nocardiaceae</taxon>
        <taxon>Rhodococcus</taxon>
    </lineage>
</organism>
<dbReference type="InterPro" id="IPR017441">
    <property type="entry name" value="Protein_kinase_ATP_BS"/>
</dbReference>
<dbReference type="InterPro" id="IPR008271">
    <property type="entry name" value="Ser/Thr_kinase_AS"/>
</dbReference>
<keyword evidence="9" id="KW-0472">Membrane</keyword>
<evidence type="ECO:0000313" key="11">
    <source>
        <dbReference type="EMBL" id="MEE2030595.1"/>
    </source>
</evidence>
<evidence type="ECO:0000256" key="6">
    <source>
        <dbReference type="ARBA" id="ARBA00022840"/>
    </source>
</evidence>
<dbReference type="InterPro" id="IPR000719">
    <property type="entry name" value="Prot_kinase_dom"/>
</dbReference>
<dbReference type="PROSITE" id="PS50011">
    <property type="entry name" value="PROTEIN_KINASE_DOM"/>
    <property type="match status" value="1"/>
</dbReference>
<dbReference type="GO" id="GO:0004674">
    <property type="term" value="F:protein serine/threonine kinase activity"/>
    <property type="evidence" value="ECO:0007669"/>
    <property type="project" value="UniProtKB-EC"/>
</dbReference>
<dbReference type="SMART" id="SM00220">
    <property type="entry name" value="S_TKc"/>
    <property type="match status" value="1"/>
</dbReference>
<dbReference type="Gene3D" id="1.10.510.10">
    <property type="entry name" value="Transferase(Phosphotransferase) domain 1"/>
    <property type="match status" value="1"/>
</dbReference>
<keyword evidence="3 11" id="KW-0808">Transferase</keyword>
<feature type="compositionally biased region" description="Polar residues" evidence="8">
    <location>
        <begin position="331"/>
        <end position="369"/>
    </location>
</feature>
<dbReference type="SUPFAM" id="SSF56112">
    <property type="entry name" value="Protein kinase-like (PK-like)"/>
    <property type="match status" value="1"/>
</dbReference>
<feature type="transmembrane region" description="Helical" evidence="9">
    <location>
        <begin position="307"/>
        <end position="328"/>
    </location>
</feature>
<accession>A0ABU7JLA5</accession>
<evidence type="ECO:0000256" key="3">
    <source>
        <dbReference type="ARBA" id="ARBA00022679"/>
    </source>
</evidence>
<proteinExistence type="predicted"/>
<evidence type="ECO:0000256" key="4">
    <source>
        <dbReference type="ARBA" id="ARBA00022741"/>
    </source>
</evidence>
<evidence type="ECO:0000259" key="10">
    <source>
        <dbReference type="PROSITE" id="PS50011"/>
    </source>
</evidence>
<gene>
    <name evidence="11" type="ORF">Q8814_00440</name>
</gene>
<dbReference type="RefSeq" id="WP_330150017.1">
    <property type="nucleotide sequence ID" value="NZ_JAUZMZ010000001.1"/>
</dbReference>
<dbReference type="Pfam" id="PF00069">
    <property type="entry name" value="Pkinase"/>
    <property type="match status" value="1"/>
</dbReference>
<feature type="region of interest" description="Disordered" evidence="8">
    <location>
        <begin position="331"/>
        <end position="428"/>
    </location>
</feature>
<evidence type="ECO:0000256" key="8">
    <source>
        <dbReference type="SAM" id="MobiDB-lite"/>
    </source>
</evidence>
<keyword evidence="4 7" id="KW-0547">Nucleotide-binding</keyword>
<evidence type="ECO:0000256" key="7">
    <source>
        <dbReference type="PROSITE-ProRule" id="PRU10141"/>
    </source>
</evidence>
<protein>
    <recommendedName>
        <fullName evidence="1">non-specific serine/threonine protein kinase</fullName>
        <ecNumber evidence="1">2.7.11.1</ecNumber>
    </recommendedName>
</protein>
<keyword evidence="5 11" id="KW-0418">Kinase</keyword>
<evidence type="ECO:0000313" key="12">
    <source>
        <dbReference type="Proteomes" id="UP001331936"/>
    </source>
</evidence>
<keyword evidence="6 7" id="KW-0067">ATP-binding</keyword>
<dbReference type="InterPro" id="IPR011009">
    <property type="entry name" value="Kinase-like_dom_sf"/>
</dbReference>
<dbReference type="PROSITE" id="PS00107">
    <property type="entry name" value="PROTEIN_KINASE_ATP"/>
    <property type="match status" value="1"/>
</dbReference>
<dbReference type="CDD" id="cd14014">
    <property type="entry name" value="STKc_PknB_like"/>
    <property type="match status" value="1"/>
</dbReference>
<dbReference type="Gene3D" id="3.30.200.20">
    <property type="entry name" value="Phosphorylase Kinase, domain 1"/>
    <property type="match status" value="1"/>
</dbReference>
<dbReference type="EC" id="2.7.11.1" evidence="1"/>
<dbReference type="Proteomes" id="UP001331936">
    <property type="component" value="Unassembled WGS sequence"/>
</dbReference>
<sequence>MTVHSVLGGRYELSGLLGVGGMGEIYDGWDTRLDRPVAVKMLRREFGSKPDVRQRFEAEARAAATLTHRCIVAVHDTGEHDGRPYIVMERLPGRTLADDIARGPLPDDRVRAVLVDVLEALIAAHDAGILHRDIKPANVLITDSGVKVSDFGIAKSVGDDLTRTGELVGTVAYLSPDRIAGRPAEVTDDLYALGIVGYEALCGRRPFAHDNILSLARVIAYEEPQPLSEARPDADPGLVAVIEQAMARDVSRRFGSARAMLAALEDRTGTYAVAAATRSLPVDDAVTTAPIPVAAGKAGRNDPSRGVVLATALTLIGAIAVGVLALAWGQSSGTPPAATTESRTPGVSASLPQRTQASTPEAVESTTGLDSAVTEIPPLPAPVPVPVTTLRVDPPGNPDNPGNSGNGNGNSGNGNSGNGNSGNNGNGR</sequence>
<comment type="caution">
    <text evidence="11">The sequence shown here is derived from an EMBL/GenBank/DDBJ whole genome shotgun (WGS) entry which is preliminary data.</text>
</comment>
<evidence type="ECO:0000256" key="5">
    <source>
        <dbReference type="ARBA" id="ARBA00022777"/>
    </source>
</evidence>
<dbReference type="PANTHER" id="PTHR43289:SF6">
    <property type="entry name" value="SERINE_THREONINE-PROTEIN KINASE NEKL-3"/>
    <property type="match status" value="1"/>
</dbReference>
<feature type="binding site" evidence="7">
    <location>
        <position position="40"/>
    </location>
    <ligand>
        <name>ATP</name>
        <dbReference type="ChEBI" id="CHEBI:30616"/>
    </ligand>
</feature>
<feature type="compositionally biased region" description="Gly residues" evidence="8">
    <location>
        <begin position="404"/>
        <end position="428"/>
    </location>
</feature>
<feature type="compositionally biased region" description="Low complexity" evidence="8">
    <location>
        <begin position="386"/>
        <end position="403"/>
    </location>
</feature>
<keyword evidence="9" id="KW-1133">Transmembrane helix</keyword>
<evidence type="ECO:0000256" key="9">
    <source>
        <dbReference type="SAM" id="Phobius"/>
    </source>
</evidence>
<evidence type="ECO:0000256" key="2">
    <source>
        <dbReference type="ARBA" id="ARBA00022527"/>
    </source>
</evidence>
<feature type="domain" description="Protein kinase" evidence="10">
    <location>
        <begin position="11"/>
        <end position="264"/>
    </location>
</feature>
<keyword evidence="2" id="KW-0723">Serine/threonine-protein kinase</keyword>
<keyword evidence="12" id="KW-1185">Reference proteome</keyword>
<evidence type="ECO:0000256" key="1">
    <source>
        <dbReference type="ARBA" id="ARBA00012513"/>
    </source>
</evidence>
<reference evidence="11 12" key="1">
    <citation type="submission" date="2023-08" db="EMBL/GenBank/DDBJ databases">
        <authorList>
            <person name="Girao M."/>
            <person name="Carvalho M.F."/>
        </authorList>
    </citation>
    <scope>NUCLEOTIDE SEQUENCE [LARGE SCALE GENOMIC DNA]</scope>
    <source>
        <strain evidence="11 12">CC-R104</strain>
    </source>
</reference>
<keyword evidence="9" id="KW-0812">Transmembrane</keyword>
<dbReference type="PANTHER" id="PTHR43289">
    <property type="entry name" value="MITOGEN-ACTIVATED PROTEIN KINASE KINASE KINASE 20-RELATED"/>
    <property type="match status" value="1"/>
</dbReference>
<dbReference type="EMBL" id="JAUZMZ010000001">
    <property type="protein sequence ID" value="MEE2030595.1"/>
    <property type="molecule type" value="Genomic_DNA"/>
</dbReference>
<dbReference type="PROSITE" id="PS00108">
    <property type="entry name" value="PROTEIN_KINASE_ST"/>
    <property type="match status" value="1"/>
</dbReference>
<name>A0ABU7JLA5_9NOCA</name>